<sequence length="73" mass="8590">MEAGSFYKQMVRVGEKENDSCFTNVLRFGGLVILEHGKMVRCRIMKSRFCFQMMYFKCGRLTAQLILRLSRTQ</sequence>
<evidence type="ECO:0000313" key="2">
    <source>
        <dbReference type="Proteomes" id="UP000000768"/>
    </source>
</evidence>
<dbReference type="InParanoid" id="A0A194YHU2"/>
<keyword evidence="2" id="KW-1185">Reference proteome</keyword>
<dbReference type="Gramene" id="KXG19539">
    <property type="protein sequence ID" value="KXG19539"/>
    <property type="gene ID" value="SORBI_3010G074200"/>
</dbReference>
<evidence type="ECO:0000313" key="1">
    <source>
        <dbReference type="EMBL" id="KXG19539.1"/>
    </source>
</evidence>
<dbReference type="Proteomes" id="UP000000768">
    <property type="component" value="Chromosome 10"/>
</dbReference>
<name>A0A194YHU2_SORBI</name>
<dbReference type="OMA" id="MMYFKCG"/>
<reference evidence="2" key="2">
    <citation type="journal article" date="2018" name="Plant J.">
        <title>The Sorghum bicolor reference genome: improved assembly, gene annotations, a transcriptome atlas, and signatures of genome organization.</title>
        <authorList>
            <person name="McCormick R.F."/>
            <person name="Truong S.K."/>
            <person name="Sreedasyam A."/>
            <person name="Jenkins J."/>
            <person name="Shu S."/>
            <person name="Sims D."/>
            <person name="Kennedy M."/>
            <person name="Amirebrahimi M."/>
            <person name="Weers B.D."/>
            <person name="McKinley B."/>
            <person name="Mattison A."/>
            <person name="Morishige D.T."/>
            <person name="Grimwood J."/>
            <person name="Schmutz J."/>
            <person name="Mullet J.E."/>
        </authorList>
    </citation>
    <scope>NUCLEOTIDE SEQUENCE [LARGE SCALE GENOMIC DNA]</scope>
    <source>
        <strain evidence="2">cv. BTx623</strain>
    </source>
</reference>
<organism evidence="1 2">
    <name type="scientific">Sorghum bicolor</name>
    <name type="common">Sorghum</name>
    <name type="synonym">Sorghum vulgare</name>
    <dbReference type="NCBI Taxonomy" id="4558"/>
    <lineage>
        <taxon>Eukaryota</taxon>
        <taxon>Viridiplantae</taxon>
        <taxon>Streptophyta</taxon>
        <taxon>Embryophyta</taxon>
        <taxon>Tracheophyta</taxon>
        <taxon>Spermatophyta</taxon>
        <taxon>Magnoliopsida</taxon>
        <taxon>Liliopsida</taxon>
        <taxon>Poales</taxon>
        <taxon>Poaceae</taxon>
        <taxon>PACMAD clade</taxon>
        <taxon>Panicoideae</taxon>
        <taxon>Andropogonodae</taxon>
        <taxon>Andropogoneae</taxon>
        <taxon>Sorghinae</taxon>
        <taxon>Sorghum</taxon>
    </lineage>
</organism>
<reference evidence="1 2" key="1">
    <citation type="journal article" date="2009" name="Nature">
        <title>The Sorghum bicolor genome and the diversification of grasses.</title>
        <authorList>
            <person name="Paterson A.H."/>
            <person name="Bowers J.E."/>
            <person name="Bruggmann R."/>
            <person name="Dubchak I."/>
            <person name="Grimwood J."/>
            <person name="Gundlach H."/>
            <person name="Haberer G."/>
            <person name="Hellsten U."/>
            <person name="Mitros T."/>
            <person name="Poliakov A."/>
            <person name="Schmutz J."/>
            <person name="Spannagl M."/>
            <person name="Tang H."/>
            <person name="Wang X."/>
            <person name="Wicker T."/>
            <person name="Bharti A.K."/>
            <person name="Chapman J."/>
            <person name="Feltus F.A."/>
            <person name="Gowik U."/>
            <person name="Grigoriev I.V."/>
            <person name="Lyons E."/>
            <person name="Maher C.A."/>
            <person name="Martis M."/>
            <person name="Narechania A."/>
            <person name="Otillar R.P."/>
            <person name="Penning B.W."/>
            <person name="Salamov A.A."/>
            <person name="Wang Y."/>
            <person name="Zhang L."/>
            <person name="Carpita N.C."/>
            <person name="Freeling M."/>
            <person name="Gingle A.R."/>
            <person name="Hash C.T."/>
            <person name="Keller B."/>
            <person name="Klein P."/>
            <person name="Kresovich S."/>
            <person name="McCann M.C."/>
            <person name="Ming R."/>
            <person name="Peterson D.G."/>
            <person name="Mehboob-ur-Rahman"/>
            <person name="Ware D."/>
            <person name="Westhoff P."/>
            <person name="Mayer K.F."/>
            <person name="Messing J."/>
            <person name="Rokhsar D.S."/>
        </authorList>
    </citation>
    <scope>NUCLEOTIDE SEQUENCE [LARGE SCALE GENOMIC DNA]</scope>
    <source>
        <strain evidence="2">cv. BTx623</strain>
    </source>
</reference>
<gene>
    <name evidence="1" type="ORF">SORBI_3010G074200</name>
</gene>
<dbReference type="AlphaFoldDB" id="A0A194YHU2"/>
<accession>A0A194YHU2</accession>
<protein>
    <submittedName>
        <fullName evidence="1">Uncharacterized protein</fullName>
    </submittedName>
</protein>
<dbReference type="EMBL" id="CM000769">
    <property type="protein sequence ID" value="KXG19539.1"/>
    <property type="molecule type" value="Genomic_DNA"/>
</dbReference>
<proteinExistence type="predicted"/>